<keyword evidence="3" id="KW-0808">Transferase</keyword>
<dbReference type="Pfam" id="PF12804">
    <property type="entry name" value="NTP_transf_3"/>
    <property type="match status" value="1"/>
</dbReference>
<dbReference type="RefSeq" id="WP_148602941.1">
    <property type="nucleotide sequence ID" value="NZ_RXYB01000005.1"/>
</dbReference>
<evidence type="ECO:0000313" key="3">
    <source>
        <dbReference type="EMBL" id="MBC3797832.1"/>
    </source>
</evidence>
<dbReference type="Proteomes" id="UP000653358">
    <property type="component" value="Unassembled WGS sequence"/>
</dbReference>
<dbReference type="CDD" id="cd04182">
    <property type="entry name" value="GT_2_like_f"/>
    <property type="match status" value="1"/>
</dbReference>
<dbReference type="GO" id="GO:0016740">
    <property type="term" value="F:transferase activity"/>
    <property type="evidence" value="ECO:0007669"/>
    <property type="project" value="UniProtKB-KW"/>
</dbReference>
<evidence type="ECO:0000313" key="4">
    <source>
        <dbReference type="Proteomes" id="UP000653358"/>
    </source>
</evidence>
<name>A0ABR6WNY2_9FIRM</name>
<dbReference type="InterPro" id="IPR029044">
    <property type="entry name" value="Nucleotide-diphossugar_trans"/>
</dbReference>
<evidence type="ECO:0000259" key="1">
    <source>
        <dbReference type="Pfam" id="PF01966"/>
    </source>
</evidence>
<keyword evidence="4" id="KW-1185">Reference proteome</keyword>
<feature type="domain" description="HD" evidence="1">
    <location>
        <begin position="223"/>
        <end position="313"/>
    </location>
</feature>
<dbReference type="NCBIfam" id="NF045665">
    <property type="entry name" value="NTPtran_DVU1551"/>
    <property type="match status" value="1"/>
</dbReference>
<reference evidence="3 4" key="1">
    <citation type="journal article" date="2020" name="mSystems">
        <title>Defining Genomic and Predicted Metabolic Features of the Acetobacterium Genus.</title>
        <authorList>
            <person name="Ross D.E."/>
            <person name="Marshall C.W."/>
            <person name="Gulliver D."/>
            <person name="May H.D."/>
            <person name="Norman R.S."/>
        </authorList>
    </citation>
    <scope>NUCLEOTIDE SEQUENCE [LARGE SCALE GENOMIC DNA]</scope>
    <source>
        <strain evidence="3 4">DSM 9173</strain>
    </source>
</reference>
<comment type="caution">
    <text evidence="3">The sequence shown here is derived from an EMBL/GenBank/DDBJ whole genome shotgun (WGS) entry which is preliminary data.</text>
</comment>
<feature type="domain" description="MobA-like NTP transferase" evidence="2">
    <location>
        <begin position="8"/>
        <end position="167"/>
    </location>
</feature>
<gene>
    <name evidence="3" type="ORF">GH807_12335</name>
</gene>
<dbReference type="SUPFAM" id="SSF109604">
    <property type="entry name" value="HD-domain/PDEase-like"/>
    <property type="match status" value="1"/>
</dbReference>
<sequence length="374" mass="42616">MRKNKIAAIIIAAGYSSRMDGFKPLLKFGNDTAVERVVKTYKKAGVDQIILVMGYRAEEIKSYFENTPVQGIINENFDQGMYTSIVKGLTLVDDRMAAFFIHPVDIPLVKEQTIQQLMVFFEKSEKGIIYPSFLGKRGHPPLIHSRYKNIIMTNNQDGGLKKLLETYADDAIDLPLEDESILMDMDTPADYQALLCYDSQMAPNLKECMALLDRYQVSEKIRKHSEKVLEVSHFLLSQIKDKDVTLDVTSVQAAAMLHDIMRAEEHHPEKGAQLLKKLGYEKTGNIISTHMDISVVEDREITENEIVYLADKLVVNDQLVCLKKRENQTLIKYDKNPEASEKIKRRFENARLIQHKIEAITGKGLFDGKADLFN</sequence>
<dbReference type="InterPro" id="IPR003607">
    <property type="entry name" value="HD/PDEase_dom"/>
</dbReference>
<evidence type="ECO:0000259" key="2">
    <source>
        <dbReference type="Pfam" id="PF12804"/>
    </source>
</evidence>
<dbReference type="InterPro" id="IPR054703">
    <property type="entry name" value="Mop-rel"/>
</dbReference>
<dbReference type="Pfam" id="PF01966">
    <property type="entry name" value="HD"/>
    <property type="match status" value="1"/>
</dbReference>
<dbReference type="PANTHER" id="PTHR43777">
    <property type="entry name" value="MOLYBDENUM COFACTOR CYTIDYLYLTRANSFERASE"/>
    <property type="match status" value="1"/>
</dbReference>
<dbReference type="InterPro" id="IPR006674">
    <property type="entry name" value="HD_domain"/>
</dbReference>
<dbReference type="EMBL" id="WJBB01000016">
    <property type="protein sequence ID" value="MBC3797832.1"/>
    <property type="molecule type" value="Genomic_DNA"/>
</dbReference>
<accession>A0ABR6WNY2</accession>
<proteinExistence type="predicted"/>
<protein>
    <submittedName>
        <fullName evidence="3">NTP transferase domain-containing protein</fullName>
    </submittedName>
</protein>
<dbReference type="PANTHER" id="PTHR43777:SF1">
    <property type="entry name" value="MOLYBDENUM COFACTOR CYTIDYLYLTRANSFERASE"/>
    <property type="match status" value="1"/>
</dbReference>
<dbReference type="CDD" id="cd00077">
    <property type="entry name" value="HDc"/>
    <property type="match status" value="1"/>
</dbReference>
<dbReference type="InterPro" id="IPR025877">
    <property type="entry name" value="MobA-like_NTP_Trfase"/>
</dbReference>
<organism evidence="3 4">
    <name type="scientific">Acetobacterium tundrae</name>
    <dbReference type="NCBI Taxonomy" id="132932"/>
    <lineage>
        <taxon>Bacteria</taxon>
        <taxon>Bacillati</taxon>
        <taxon>Bacillota</taxon>
        <taxon>Clostridia</taxon>
        <taxon>Eubacteriales</taxon>
        <taxon>Eubacteriaceae</taxon>
        <taxon>Acetobacterium</taxon>
    </lineage>
</organism>
<dbReference type="Gene3D" id="1.10.3210.10">
    <property type="entry name" value="Hypothetical protein af1432"/>
    <property type="match status" value="1"/>
</dbReference>
<dbReference type="SUPFAM" id="SSF53448">
    <property type="entry name" value="Nucleotide-diphospho-sugar transferases"/>
    <property type="match status" value="1"/>
</dbReference>
<dbReference type="Gene3D" id="3.90.550.10">
    <property type="entry name" value="Spore Coat Polysaccharide Biosynthesis Protein SpsA, Chain A"/>
    <property type="match status" value="1"/>
</dbReference>